<dbReference type="AlphaFoldDB" id="A0A0P6Y1K7"/>
<dbReference type="PROSITE" id="PS50280">
    <property type="entry name" value="SET"/>
    <property type="match status" value="1"/>
</dbReference>
<keyword evidence="2" id="KW-0158">Chromosome</keyword>
<evidence type="ECO:0000259" key="7">
    <source>
        <dbReference type="PROSITE" id="PS50868"/>
    </source>
</evidence>
<dbReference type="Proteomes" id="UP000050544">
    <property type="component" value="Unassembled WGS sequence"/>
</dbReference>
<dbReference type="OrthoDB" id="9804945at2"/>
<keyword evidence="3 8" id="KW-0489">Methyltransferase</keyword>
<evidence type="ECO:0000256" key="2">
    <source>
        <dbReference type="ARBA" id="ARBA00022454"/>
    </source>
</evidence>
<reference evidence="8 9" key="1">
    <citation type="submission" date="2015-07" db="EMBL/GenBank/DDBJ databases">
        <title>Whole genome sequence of Thermanaerothrix daxensis DSM 23592.</title>
        <authorList>
            <person name="Hemp J."/>
            <person name="Ward L.M."/>
            <person name="Pace L.A."/>
            <person name="Fischer W.W."/>
        </authorList>
    </citation>
    <scope>NUCLEOTIDE SEQUENCE [LARGE SCALE GENOMIC DNA]</scope>
    <source>
        <strain evidence="8 9">GNS-1</strain>
    </source>
</reference>
<feature type="domain" description="SET" evidence="6">
    <location>
        <begin position="11"/>
        <end position="116"/>
    </location>
</feature>
<dbReference type="InterPro" id="IPR050777">
    <property type="entry name" value="SET2_Histone-Lys_MeTrsfase"/>
</dbReference>
<protein>
    <submittedName>
        <fullName evidence="8">Lysine methyltransferase</fullName>
    </submittedName>
</protein>
<dbReference type="EMBL" id="LGKO01000005">
    <property type="protein sequence ID" value="KPL82822.1"/>
    <property type="molecule type" value="Genomic_DNA"/>
</dbReference>
<name>A0A0P6Y1K7_9CHLR</name>
<dbReference type="PROSITE" id="PS50868">
    <property type="entry name" value="POST_SET"/>
    <property type="match status" value="1"/>
</dbReference>
<evidence type="ECO:0000256" key="5">
    <source>
        <dbReference type="ARBA" id="ARBA00022691"/>
    </source>
</evidence>
<keyword evidence="5" id="KW-0949">S-adenosyl-L-methionine</keyword>
<evidence type="ECO:0000256" key="3">
    <source>
        <dbReference type="ARBA" id="ARBA00022603"/>
    </source>
</evidence>
<evidence type="ECO:0000313" key="9">
    <source>
        <dbReference type="Proteomes" id="UP000050544"/>
    </source>
</evidence>
<keyword evidence="9" id="KW-1185">Reference proteome</keyword>
<dbReference type="Pfam" id="PF00856">
    <property type="entry name" value="SET"/>
    <property type="match status" value="1"/>
</dbReference>
<dbReference type="GO" id="GO:0032259">
    <property type="term" value="P:methylation"/>
    <property type="evidence" value="ECO:0007669"/>
    <property type="project" value="UniProtKB-KW"/>
</dbReference>
<evidence type="ECO:0000256" key="1">
    <source>
        <dbReference type="ARBA" id="ARBA00004286"/>
    </source>
</evidence>
<dbReference type="InterPro" id="IPR001214">
    <property type="entry name" value="SET_dom"/>
</dbReference>
<proteinExistence type="predicted"/>
<accession>A0A0P6Y1K7</accession>
<dbReference type="InterPro" id="IPR003616">
    <property type="entry name" value="Post-SET_dom"/>
</dbReference>
<dbReference type="Gene3D" id="2.170.270.10">
    <property type="entry name" value="SET domain"/>
    <property type="match status" value="1"/>
</dbReference>
<sequence>MQFSTYSYCSPKLELRPCPGERGLGLFAREPIHAGELLAVWGGQVLTGEQLRLLPVERRVHSIQIEEDLYMVPLTFGEPADYFNHSCDPNCGLSSPITLVAMRDIAVGEEACFDYAMSDSSDYDEFECHCGSPNCRGIVTGRDWMLPSLQERYRGYFSPYLQRRIDKMRQGALSTIP</sequence>
<dbReference type="PANTHER" id="PTHR22884">
    <property type="entry name" value="SET DOMAIN PROTEINS"/>
    <property type="match status" value="1"/>
</dbReference>
<comment type="caution">
    <text evidence="8">The sequence shown here is derived from an EMBL/GenBank/DDBJ whole genome shotgun (WGS) entry which is preliminary data.</text>
</comment>
<dbReference type="GO" id="GO:0008168">
    <property type="term" value="F:methyltransferase activity"/>
    <property type="evidence" value="ECO:0007669"/>
    <property type="project" value="UniProtKB-KW"/>
</dbReference>
<evidence type="ECO:0000259" key="6">
    <source>
        <dbReference type="PROSITE" id="PS50280"/>
    </source>
</evidence>
<feature type="domain" description="Post-SET" evidence="7">
    <location>
        <begin position="124"/>
        <end position="140"/>
    </location>
</feature>
<evidence type="ECO:0000256" key="4">
    <source>
        <dbReference type="ARBA" id="ARBA00022679"/>
    </source>
</evidence>
<dbReference type="GO" id="GO:0005694">
    <property type="term" value="C:chromosome"/>
    <property type="evidence" value="ECO:0007669"/>
    <property type="project" value="UniProtKB-SubCell"/>
</dbReference>
<dbReference type="SMART" id="SM00317">
    <property type="entry name" value="SET"/>
    <property type="match status" value="1"/>
</dbReference>
<comment type="subcellular location">
    <subcellularLocation>
        <location evidence="1">Chromosome</location>
    </subcellularLocation>
</comment>
<organism evidence="8 9">
    <name type="scientific">Thermanaerothrix daxensis</name>
    <dbReference type="NCBI Taxonomy" id="869279"/>
    <lineage>
        <taxon>Bacteria</taxon>
        <taxon>Bacillati</taxon>
        <taxon>Chloroflexota</taxon>
        <taxon>Anaerolineae</taxon>
        <taxon>Anaerolineales</taxon>
        <taxon>Anaerolineaceae</taxon>
        <taxon>Thermanaerothrix</taxon>
    </lineage>
</organism>
<dbReference type="RefSeq" id="WP_054522380.1">
    <property type="nucleotide sequence ID" value="NZ_LGKO01000005.1"/>
</dbReference>
<evidence type="ECO:0000313" key="8">
    <source>
        <dbReference type="EMBL" id="KPL82822.1"/>
    </source>
</evidence>
<dbReference type="InterPro" id="IPR046341">
    <property type="entry name" value="SET_dom_sf"/>
</dbReference>
<keyword evidence="4 8" id="KW-0808">Transferase</keyword>
<dbReference type="SUPFAM" id="SSF82199">
    <property type="entry name" value="SET domain"/>
    <property type="match status" value="1"/>
</dbReference>
<dbReference type="STRING" id="869279.SE15_12280"/>
<gene>
    <name evidence="8" type="ORF">SE15_12280</name>
</gene>